<organism evidence="3 4">
    <name type="scientific">Carnegiea gigantea</name>
    <dbReference type="NCBI Taxonomy" id="171969"/>
    <lineage>
        <taxon>Eukaryota</taxon>
        <taxon>Viridiplantae</taxon>
        <taxon>Streptophyta</taxon>
        <taxon>Embryophyta</taxon>
        <taxon>Tracheophyta</taxon>
        <taxon>Spermatophyta</taxon>
        <taxon>Magnoliopsida</taxon>
        <taxon>eudicotyledons</taxon>
        <taxon>Gunneridae</taxon>
        <taxon>Pentapetalae</taxon>
        <taxon>Caryophyllales</taxon>
        <taxon>Cactineae</taxon>
        <taxon>Cactaceae</taxon>
        <taxon>Cactoideae</taxon>
        <taxon>Echinocereeae</taxon>
        <taxon>Carnegiea</taxon>
    </lineage>
</organism>
<dbReference type="AlphaFoldDB" id="A0A9Q1K1P4"/>
<protein>
    <recommendedName>
        <fullName evidence="5">Reverse transcriptase zinc-binding domain-containing protein</fullName>
    </recommendedName>
</protein>
<feature type="domain" description="Reverse transcriptase zinc-binding" evidence="2">
    <location>
        <begin position="383"/>
        <end position="474"/>
    </location>
</feature>
<dbReference type="Pfam" id="PF13966">
    <property type="entry name" value="zf-RVT"/>
    <property type="match status" value="1"/>
</dbReference>
<dbReference type="Pfam" id="PF13456">
    <property type="entry name" value="RVT_3"/>
    <property type="match status" value="1"/>
</dbReference>
<evidence type="ECO:0000259" key="1">
    <source>
        <dbReference type="Pfam" id="PF13456"/>
    </source>
</evidence>
<gene>
    <name evidence="3" type="ORF">Cgig2_027246</name>
</gene>
<sequence>MASGLEQELLQPKLTEEEEEIIDATDVDSEEVLSILVVTLREAVNRNLLILALFDFEEYLEARKRFFCLPGKDFIINEGPWSFDGKILLLTEVSGLEQPSKIRFPMAHFWVKAYDIPGRKKKTYHSCCPDDHLEDWLSLWGVMRLQCSVDIDVVKPLIQGVRILVDKNPFGLRLDFCYGCGKLDHVYLGCDLYNPQCDETKLQYGEWLRPSPLKPRTRSVEADIKEEKKLFLVFKHSKTGSKARIKLNFDGPVPDSSQNYELKLDCNLECTSHMIVYVIPLSWLVMKFRRGRSNYLKYRDSNTRWFHSRANMRKARNYIAHLVDDQGVRHTDEGDIEVNVYWQKDPVREYSLPIDADVILNLPQCALWPRDKLIWHYCQDSSFSVHSAYHMIVEDSLVVDGSSSCPQQNVWRSVRSLCLPPCIKLFAWRIWKGILPTGCNIAPPLPSRNIDCSICGNHLENGTHALLKYPLALQVLEGGGLDRRLWATRVQNIEDCVVRALRMANLEVVGDFIDTLWEIWNTRNHFIFHKPDQNLEALSNKAISYVKSSASGGFVIRNHLGDVLAGAEQGSGFPGPTVEEALACLLGLHCARKAGSDNVMIACPSYSCLG</sequence>
<dbReference type="OrthoDB" id="1717299at2759"/>
<evidence type="ECO:0000313" key="4">
    <source>
        <dbReference type="Proteomes" id="UP001153076"/>
    </source>
</evidence>
<dbReference type="GO" id="GO:0004523">
    <property type="term" value="F:RNA-DNA hybrid ribonuclease activity"/>
    <property type="evidence" value="ECO:0007669"/>
    <property type="project" value="InterPro"/>
</dbReference>
<feature type="domain" description="RNase H type-1" evidence="1">
    <location>
        <begin position="545"/>
        <end position="606"/>
    </location>
</feature>
<reference evidence="3" key="1">
    <citation type="submission" date="2022-04" db="EMBL/GenBank/DDBJ databases">
        <title>Carnegiea gigantea Genome sequencing and assembly v2.</title>
        <authorList>
            <person name="Copetti D."/>
            <person name="Sanderson M.J."/>
            <person name="Burquez A."/>
            <person name="Wojciechowski M.F."/>
        </authorList>
    </citation>
    <scope>NUCLEOTIDE SEQUENCE</scope>
    <source>
        <strain evidence="3">SGP5-SGP5p</strain>
        <tissue evidence="3">Aerial part</tissue>
    </source>
</reference>
<dbReference type="GO" id="GO:0003676">
    <property type="term" value="F:nucleic acid binding"/>
    <property type="evidence" value="ECO:0007669"/>
    <property type="project" value="InterPro"/>
</dbReference>
<keyword evidence="4" id="KW-1185">Reference proteome</keyword>
<evidence type="ECO:0000313" key="3">
    <source>
        <dbReference type="EMBL" id="KAJ8435037.1"/>
    </source>
</evidence>
<proteinExistence type="predicted"/>
<name>A0A9Q1K1P4_9CARY</name>
<dbReference type="InterPro" id="IPR026960">
    <property type="entry name" value="RVT-Znf"/>
</dbReference>
<evidence type="ECO:0000259" key="2">
    <source>
        <dbReference type="Pfam" id="PF13966"/>
    </source>
</evidence>
<dbReference type="InterPro" id="IPR002156">
    <property type="entry name" value="RNaseH_domain"/>
</dbReference>
<accession>A0A9Q1K1P4</accession>
<comment type="caution">
    <text evidence="3">The sequence shown here is derived from an EMBL/GenBank/DDBJ whole genome shotgun (WGS) entry which is preliminary data.</text>
</comment>
<dbReference type="EMBL" id="JAKOGI010000438">
    <property type="protein sequence ID" value="KAJ8435037.1"/>
    <property type="molecule type" value="Genomic_DNA"/>
</dbReference>
<dbReference type="Proteomes" id="UP001153076">
    <property type="component" value="Unassembled WGS sequence"/>
</dbReference>
<evidence type="ECO:0008006" key="5">
    <source>
        <dbReference type="Google" id="ProtNLM"/>
    </source>
</evidence>